<proteinExistence type="predicted"/>
<dbReference type="Proteomes" id="UP000715781">
    <property type="component" value="Unassembled WGS sequence"/>
</dbReference>
<name>A0A951ULN2_9NOST</name>
<reference evidence="1" key="2">
    <citation type="journal article" date="2022" name="Microbiol. Resour. Announc.">
        <title>Metagenome Sequencing to Explore Phylogenomics of Terrestrial Cyanobacteria.</title>
        <authorList>
            <person name="Ward R.D."/>
            <person name="Stajich J.E."/>
            <person name="Johansen J.R."/>
            <person name="Huntemann M."/>
            <person name="Clum A."/>
            <person name="Foster B."/>
            <person name="Foster B."/>
            <person name="Roux S."/>
            <person name="Palaniappan K."/>
            <person name="Varghese N."/>
            <person name="Mukherjee S."/>
            <person name="Reddy T.B.K."/>
            <person name="Daum C."/>
            <person name="Copeland A."/>
            <person name="Chen I.A."/>
            <person name="Ivanova N.N."/>
            <person name="Kyrpides N.C."/>
            <person name="Shapiro N."/>
            <person name="Eloe-Fadrosh E.A."/>
            <person name="Pietrasiak N."/>
        </authorList>
    </citation>
    <scope>NUCLEOTIDE SEQUENCE</scope>
    <source>
        <strain evidence="1">JT2-VF2</strain>
    </source>
</reference>
<organism evidence="1 2">
    <name type="scientific">Mojavia pulchra JT2-VF2</name>
    <dbReference type="NCBI Taxonomy" id="287848"/>
    <lineage>
        <taxon>Bacteria</taxon>
        <taxon>Bacillati</taxon>
        <taxon>Cyanobacteriota</taxon>
        <taxon>Cyanophyceae</taxon>
        <taxon>Nostocales</taxon>
        <taxon>Nostocaceae</taxon>
    </lineage>
</organism>
<evidence type="ECO:0000313" key="2">
    <source>
        <dbReference type="Proteomes" id="UP000715781"/>
    </source>
</evidence>
<reference evidence="1" key="1">
    <citation type="submission" date="2021-05" db="EMBL/GenBank/DDBJ databases">
        <authorList>
            <person name="Pietrasiak N."/>
            <person name="Ward R."/>
            <person name="Stajich J.E."/>
            <person name="Kurbessoian T."/>
        </authorList>
    </citation>
    <scope>NUCLEOTIDE SEQUENCE</scope>
    <source>
        <strain evidence="1">JT2-VF2</strain>
    </source>
</reference>
<dbReference type="AlphaFoldDB" id="A0A951ULN2"/>
<comment type="caution">
    <text evidence="1">The sequence shown here is derived from an EMBL/GenBank/DDBJ whole genome shotgun (WGS) entry which is preliminary data.</text>
</comment>
<sequence length="184" mass="21545">MGEAKRRKRLDPNYGQGKKQIPIDLQQMIYSSPMVQEMAINQLLEQSDFWLKKTDLLYEPVGHSLQERFLWTTLPMPSKQNTARSYFTENESAVRKAIYPLVERFGAGWIYQLGNLDINMTYFHYIPATQENLENLAQEQFCGSMGQTIEFTIRTVLQKWEWGKCVPVIATSVRQQDPIWIYLV</sequence>
<protein>
    <submittedName>
        <fullName evidence="1">Uncharacterized protein</fullName>
    </submittedName>
</protein>
<evidence type="ECO:0000313" key="1">
    <source>
        <dbReference type="EMBL" id="MBW4566420.1"/>
    </source>
</evidence>
<dbReference type="EMBL" id="JAHHHN010000083">
    <property type="protein sequence ID" value="MBW4566420.1"/>
    <property type="molecule type" value="Genomic_DNA"/>
</dbReference>
<accession>A0A951ULN2</accession>
<gene>
    <name evidence="1" type="ORF">KME32_36305</name>
</gene>